<comment type="caution">
    <text evidence="1">The sequence shown here is derived from an EMBL/GenBank/DDBJ whole genome shotgun (WGS) entry which is preliminary data.</text>
</comment>
<reference evidence="1 2" key="1">
    <citation type="submission" date="2023-09" db="EMBL/GenBank/DDBJ databases">
        <authorList>
            <person name="Wang M."/>
        </authorList>
    </citation>
    <scope>NUCLEOTIDE SEQUENCE [LARGE SCALE GENOMIC DNA]</scope>
    <source>
        <strain evidence="1">GT-2023</strain>
        <tissue evidence="1">Liver</tissue>
    </source>
</reference>
<keyword evidence="2" id="KW-1185">Reference proteome</keyword>
<evidence type="ECO:0000313" key="1">
    <source>
        <dbReference type="EMBL" id="KAL1249965.1"/>
    </source>
</evidence>
<organism evidence="1 2">
    <name type="scientific">Cirrhinus molitorella</name>
    <name type="common">mud carp</name>
    <dbReference type="NCBI Taxonomy" id="172907"/>
    <lineage>
        <taxon>Eukaryota</taxon>
        <taxon>Metazoa</taxon>
        <taxon>Chordata</taxon>
        <taxon>Craniata</taxon>
        <taxon>Vertebrata</taxon>
        <taxon>Euteleostomi</taxon>
        <taxon>Actinopterygii</taxon>
        <taxon>Neopterygii</taxon>
        <taxon>Teleostei</taxon>
        <taxon>Ostariophysi</taxon>
        <taxon>Cypriniformes</taxon>
        <taxon>Cyprinidae</taxon>
        <taxon>Labeoninae</taxon>
        <taxon>Labeonini</taxon>
        <taxon>Cirrhinus</taxon>
    </lineage>
</organism>
<proteinExistence type="predicted"/>
<protein>
    <submittedName>
        <fullName evidence="1">Uncharacterized protein</fullName>
    </submittedName>
</protein>
<name>A0ABR3LAN5_9TELE</name>
<sequence length="82" mass="9423">MQKLDVLWGHRNREHPDLVCNERPVIDRHANALTRLSVGLSDFPDTDRLFFVFLHTYTAQLIFPESISVLDSNVADTSRTGR</sequence>
<accession>A0ABR3LAN5</accession>
<dbReference type="EMBL" id="JAYMGO010000023">
    <property type="protein sequence ID" value="KAL1249965.1"/>
    <property type="molecule type" value="Genomic_DNA"/>
</dbReference>
<dbReference type="Proteomes" id="UP001558613">
    <property type="component" value="Unassembled WGS sequence"/>
</dbReference>
<evidence type="ECO:0000313" key="2">
    <source>
        <dbReference type="Proteomes" id="UP001558613"/>
    </source>
</evidence>
<gene>
    <name evidence="1" type="ORF">QQF64_020970</name>
</gene>